<accession>A0A2U0TWF0</accession>
<dbReference type="OrthoDB" id="1081769at2"/>
<proteinExistence type="predicted"/>
<dbReference type="AlphaFoldDB" id="A0A2U0TWF0"/>
<gene>
    <name evidence="1" type="ORF">C7379_13014</name>
</gene>
<dbReference type="RefSeq" id="WP_116617435.1">
    <property type="nucleotide sequence ID" value="NZ_CAMPWS010000001.1"/>
</dbReference>
<keyword evidence="2" id="KW-1185">Reference proteome</keyword>
<sequence>MDIITRNFFRLLRSGALNEYEQLEPMSNFKWDRLDRMVHAQHVEAPAQKGVRNHQFDAMMNIPKRLVRDDMDTSDEENNASLSNRLLNHRLRKIIEAERHAIDTNMASIEVLKIIVANVSGMLNKGMMLSGIIRLGSYLRNKGDKVDFVKLETWLSKLHIRRMAQLQGSMLMAVFNFDQDEIPFVTREEPAAYKLVLRSVLHTAIDTAEEWHFRQSRSGFVQNNSTLLRRNLRRSLRYIEYAPLETVSNYLHNFARSLQEIEE</sequence>
<dbReference type="EMBL" id="QENY01000030">
    <property type="protein sequence ID" value="PVX47922.1"/>
    <property type="molecule type" value="Genomic_DNA"/>
</dbReference>
<name>A0A2U0TWF0_9BACT</name>
<evidence type="ECO:0000313" key="1">
    <source>
        <dbReference type="EMBL" id="PVX47922.1"/>
    </source>
</evidence>
<organism evidence="1 2">
    <name type="scientific">Hallella colorans</name>
    <dbReference type="NCBI Taxonomy" id="1703337"/>
    <lineage>
        <taxon>Bacteria</taxon>
        <taxon>Pseudomonadati</taxon>
        <taxon>Bacteroidota</taxon>
        <taxon>Bacteroidia</taxon>
        <taxon>Bacteroidales</taxon>
        <taxon>Prevotellaceae</taxon>
        <taxon>Hallella</taxon>
    </lineage>
</organism>
<comment type="caution">
    <text evidence="1">The sequence shown here is derived from an EMBL/GenBank/DDBJ whole genome shotgun (WGS) entry which is preliminary data.</text>
</comment>
<protein>
    <submittedName>
        <fullName evidence="1">Uncharacterized protein</fullName>
    </submittedName>
</protein>
<evidence type="ECO:0000313" key="2">
    <source>
        <dbReference type="Proteomes" id="UP000245870"/>
    </source>
</evidence>
<dbReference type="Proteomes" id="UP000245870">
    <property type="component" value="Unassembled WGS sequence"/>
</dbReference>
<reference evidence="1 2" key="1">
    <citation type="submission" date="2018-05" db="EMBL/GenBank/DDBJ databases">
        <title>Genomic Encyclopedia of Type Strains, Phase IV (KMG-IV): sequencing the most valuable type-strain genomes for metagenomic binning, comparative biology and taxonomic classification.</title>
        <authorList>
            <person name="Goeker M."/>
        </authorList>
    </citation>
    <scope>NUCLEOTIDE SEQUENCE [LARGE SCALE GENOMIC DNA]</scope>
    <source>
        <strain evidence="1 2">DSM 100333</strain>
    </source>
</reference>